<proteinExistence type="inferred from homology"/>
<dbReference type="NCBIfam" id="TIGR03188">
    <property type="entry name" value="histidine_hisI"/>
    <property type="match status" value="1"/>
</dbReference>
<evidence type="ECO:0000256" key="9">
    <source>
        <dbReference type="ARBA" id="ARBA00023102"/>
    </source>
</evidence>
<evidence type="ECO:0000256" key="7">
    <source>
        <dbReference type="ARBA" id="ARBA00022801"/>
    </source>
</evidence>
<keyword evidence="5 10" id="KW-0028">Amino-acid biosynthesis</keyword>
<dbReference type="InterPro" id="IPR008179">
    <property type="entry name" value="HisE"/>
</dbReference>
<dbReference type="Pfam" id="PF01503">
    <property type="entry name" value="PRA-PH"/>
    <property type="match status" value="1"/>
</dbReference>
<comment type="pathway">
    <text evidence="3 10">Amino-acid biosynthesis; L-histidine biosynthesis; L-histidine from 5-phospho-alpha-D-ribose 1-diphosphate: step 2/9.</text>
</comment>
<evidence type="ECO:0000256" key="4">
    <source>
        <dbReference type="ARBA" id="ARBA00022490"/>
    </source>
</evidence>
<comment type="catalytic activity">
    <reaction evidence="1 10">
        <text>1-(5-phospho-beta-D-ribosyl)-ATP + H2O = 1-(5-phospho-beta-D-ribosyl)-5'-AMP + diphosphate + H(+)</text>
        <dbReference type="Rhea" id="RHEA:22828"/>
        <dbReference type="ChEBI" id="CHEBI:15377"/>
        <dbReference type="ChEBI" id="CHEBI:15378"/>
        <dbReference type="ChEBI" id="CHEBI:33019"/>
        <dbReference type="ChEBI" id="CHEBI:59457"/>
        <dbReference type="ChEBI" id="CHEBI:73183"/>
        <dbReference type="EC" id="3.6.1.31"/>
    </reaction>
</comment>
<accession>A0ABT4CX16</accession>
<dbReference type="GO" id="GO:0004636">
    <property type="term" value="F:phosphoribosyl-ATP diphosphatase activity"/>
    <property type="evidence" value="ECO:0007669"/>
    <property type="project" value="UniProtKB-EC"/>
</dbReference>
<dbReference type="SUPFAM" id="SSF101386">
    <property type="entry name" value="all-alpha NTP pyrophosphatases"/>
    <property type="match status" value="1"/>
</dbReference>
<evidence type="ECO:0000256" key="3">
    <source>
        <dbReference type="ARBA" id="ARBA00005204"/>
    </source>
</evidence>
<dbReference type="HAMAP" id="MF_01020">
    <property type="entry name" value="HisE"/>
    <property type="match status" value="1"/>
</dbReference>
<protein>
    <recommendedName>
        <fullName evidence="10">Phosphoribosyl-ATP pyrophosphatase</fullName>
        <shortName evidence="10">PRA-PH</shortName>
        <ecNumber evidence="10">3.6.1.31</ecNumber>
    </recommendedName>
</protein>
<keyword evidence="8 10" id="KW-0067">ATP-binding</keyword>
<dbReference type="InterPro" id="IPR021130">
    <property type="entry name" value="PRib-ATP_PPHydrolase-like"/>
</dbReference>
<dbReference type="Proteomes" id="UP001078443">
    <property type="component" value="Unassembled WGS sequence"/>
</dbReference>
<dbReference type="EMBL" id="JAPQER010000001">
    <property type="protein sequence ID" value="MCY6482887.1"/>
    <property type="molecule type" value="Genomic_DNA"/>
</dbReference>
<comment type="subcellular location">
    <subcellularLocation>
        <location evidence="2 10">Cytoplasm</location>
    </subcellularLocation>
</comment>
<keyword evidence="6 10" id="KW-0547">Nucleotide-binding</keyword>
<comment type="caution">
    <text evidence="11">The sequence shown here is derived from an EMBL/GenBank/DDBJ whole genome shotgun (WGS) entry which is preliminary data.</text>
</comment>
<dbReference type="NCBIfam" id="NF001611">
    <property type="entry name" value="PRK00400.1-3"/>
    <property type="match status" value="1"/>
</dbReference>
<keyword evidence="4 10" id="KW-0963">Cytoplasm</keyword>
<dbReference type="Gene3D" id="1.10.287.1080">
    <property type="entry name" value="MazG-like"/>
    <property type="match status" value="1"/>
</dbReference>
<keyword evidence="7 10" id="KW-0378">Hydrolase</keyword>
<comment type="similarity">
    <text evidence="10">Belongs to the PRA-PH family.</text>
</comment>
<organism evidence="11 12">
    <name type="scientific">Clostridium aestuarii</name>
    <dbReference type="NCBI Taxonomy" id="338193"/>
    <lineage>
        <taxon>Bacteria</taxon>
        <taxon>Bacillati</taxon>
        <taxon>Bacillota</taxon>
        <taxon>Clostridia</taxon>
        <taxon>Eubacteriales</taxon>
        <taxon>Clostridiaceae</taxon>
        <taxon>Clostridium</taxon>
    </lineage>
</organism>
<reference evidence="11" key="1">
    <citation type="submission" date="2022-12" db="EMBL/GenBank/DDBJ databases">
        <authorList>
            <person name="Wang J."/>
        </authorList>
    </citation>
    <scope>NUCLEOTIDE SEQUENCE</scope>
    <source>
        <strain evidence="11">HY-45-18</strain>
    </source>
</reference>
<evidence type="ECO:0000256" key="6">
    <source>
        <dbReference type="ARBA" id="ARBA00022741"/>
    </source>
</evidence>
<gene>
    <name evidence="10 11" type="primary">hisE</name>
    <name evidence="11" type="ORF">OW763_00775</name>
</gene>
<dbReference type="CDD" id="cd11534">
    <property type="entry name" value="NTP-PPase_HisIE_like"/>
    <property type="match status" value="1"/>
</dbReference>
<name>A0ABT4CX16_9CLOT</name>
<evidence type="ECO:0000256" key="1">
    <source>
        <dbReference type="ARBA" id="ARBA00001460"/>
    </source>
</evidence>
<evidence type="ECO:0000313" key="12">
    <source>
        <dbReference type="Proteomes" id="UP001078443"/>
    </source>
</evidence>
<dbReference type="RefSeq" id="WP_268039157.1">
    <property type="nucleotide sequence ID" value="NZ_JAPQER010000001.1"/>
</dbReference>
<evidence type="ECO:0000256" key="10">
    <source>
        <dbReference type="HAMAP-Rule" id="MF_01020"/>
    </source>
</evidence>
<evidence type="ECO:0000256" key="8">
    <source>
        <dbReference type="ARBA" id="ARBA00022840"/>
    </source>
</evidence>
<keyword evidence="9 10" id="KW-0368">Histidine biosynthesis</keyword>
<sequence length="107" mass="12579">MDVIKDLYTIIKERKEQKIEGSYTNYLFEKGTDKILKKVGEECTEVIVASKNDDKNELVNETCDLIYHMLVLLANSNIPIDDIEKELLERRKKIGNKKNERKEIQTY</sequence>
<evidence type="ECO:0000256" key="2">
    <source>
        <dbReference type="ARBA" id="ARBA00004496"/>
    </source>
</evidence>
<evidence type="ECO:0000256" key="5">
    <source>
        <dbReference type="ARBA" id="ARBA00022605"/>
    </source>
</evidence>
<keyword evidence="12" id="KW-1185">Reference proteome</keyword>
<dbReference type="PANTHER" id="PTHR42945">
    <property type="entry name" value="HISTIDINE BIOSYNTHESIS BIFUNCTIONAL PROTEIN"/>
    <property type="match status" value="1"/>
</dbReference>
<evidence type="ECO:0000313" key="11">
    <source>
        <dbReference type="EMBL" id="MCY6482887.1"/>
    </source>
</evidence>
<dbReference type="EC" id="3.6.1.31" evidence="10"/>
<dbReference type="PANTHER" id="PTHR42945:SF9">
    <property type="entry name" value="HISTIDINE BIOSYNTHESIS BIFUNCTIONAL PROTEIN HISIE"/>
    <property type="match status" value="1"/>
</dbReference>